<evidence type="ECO:0000256" key="2">
    <source>
        <dbReference type="ARBA" id="ARBA00023134"/>
    </source>
</evidence>
<dbReference type="WBParaSite" id="ACRNAN_scaffold3079.g7819.t1">
    <property type="protein sequence ID" value="ACRNAN_scaffold3079.g7819.t1"/>
    <property type="gene ID" value="ACRNAN_scaffold3079.g7819"/>
</dbReference>
<dbReference type="SMART" id="SM00174">
    <property type="entry name" value="RHO"/>
    <property type="match status" value="1"/>
</dbReference>
<dbReference type="PRINTS" id="PR00449">
    <property type="entry name" value="RASTRNSFRMNG"/>
</dbReference>
<evidence type="ECO:0000313" key="4">
    <source>
        <dbReference type="WBParaSite" id="ACRNAN_scaffold3079.g7819.t1"/>
    </source>
</evidence>
<dbReference type="NCBIfam" id="TIGR00231">
    <property type="entry name" value="small_GTP"/>
    <property type="match status" value="1"/>
</dbReference>
<dbReference type="Pfam" id="PF00071">
    <property type="entry name" value="Ras"/>
    <property type="match status" value="1"/>
</dbReference>
<dbReference type="AlphaFoldDB" id="A0A914DMF1"/>
<sequence>MSSERQIKCVLIGDGTVGKSCMVTTFTTGSFPQEWVPSVFENYSAQMTVDNQAVNLSLWDSSGLENYDRLRTNVYPNTDVFVFCTKLDLRDDPETIRNLQAEGKSPVTKSHGQECANQIKAVKYLECSALTQHGLSDVFNEAVRAVISPKPTKSKKRCMIM</sequence>
<organism evidence="3 4">
    <name type="scientific">Acrobeloides nanus</name>
    <dbReference type="NCBI Taxonomy" id="290746"/>
    <lineage>
        <taxon>Eukaryota</taxon>
        <taxon>Metazoa</taxon>
        <taxon>Ecdysozoa</taxon>
        <taxon>Nematoda</taxon>
        <taxon>Chromadorea</taxon>
        <taxon>Rhabditida</taxon>
        <taxon>Tylenchina</taxon>
        <taxon>Cephalobomorpha</taxon>
        <taxon>Cephaloboidea</taxon>
        <taxon>Cephalobidae</taxon>
        <taxon>Acrobeloides</taxon>
    </lineage>
</organism>
<keyword evidence="3" id="KW-1185">Reference proteome</keyword>
<dbReference type="GO" id="GO:0003924">
    <property type="term" value="F:GTPase activity"/>
    <property type="evidence" value="ECO:0007669"/>
    <property type="project" value="InterPro"/>
</dbReference>
<accession>A0A914DMF1</accession>
<dbReference type="InterPro" id="IPR001806">
    <property type="entry name" value="Small_GTPase"/>
</dbReference>
<dbReference type="InterPro" id="IPR003578">
    <property type="entry name" value="Small_GTPase_Rho"/>
</dbReference>
<dbReference type="SUPFAM" id="SSF52540">
    <property type="entry name" value="P-loop containing nucleoside triphosphate hydrolases"/>
    <property type="match status" value="1"/>
</dbReference>
<dbReference type="SMART" id="SM00173">
    <property type="entry name" value="RAS"/>
    <property type="match status" value="1"/>
</dbReference>
<keyword evidence="2" id="KW-0342">GTP-binding</keyword>
<evidence type="ECO:0000256" key="1">
    <source>
        <dbReference type="ARBA" id="ARBA00022741"/>
    </source>
</evidence>
<dbReference type="Gene3D" id="3.40.50.300">
    <property type="entry name" value="P-loop containing nucleotide triphosphate hydrolases"/>
    <property type="match status" value="2"/>
</dbReference>
<name>A0A914DMF1_9BILA</name>
<dbReference type="Proteomes" id="UP000887540">
    <property type="component" value="Unplaced"/>
</dbReference>
<protein>
    <submittedName>
        <fullName evidence="4">Uncharacterized protein</fullName>
    </submittedName>
</protein>
<evidence type="ECO:0000313" key="3">
    <source>
        <dbReference type="Proteomes" id="UP000887540"/>
    </source>
</evidence>
<dbReference type="InterPro" id="IPR027417">
    <property type="entry name" value="P-loop_NTPase"/>
</dbReference>
<dbReference type="PANTHER" id="PTHR24072">
    <property type="entry name" value="RHO FAMILY GTPASE"/>
    <property type="match status" value="1"/>
</dbReference>
<reference evidence="4" key="1">
    <citation type="submission" date="2022-11" db="UniProtKB">
        <authorList>
            <consortium name="WormBaseParasite"/>
        </authorList>
    </citation>
    <scope>IDENTIFICATION</scope>
</reference>
<proteinExistence type="predicted"/>
<dbReference type="GO" id="GO:0007264">
    <property type="term" value="P:small GTPase-mediated signal transduction"/>
    <property type="evidence" value="ECO:0007669"/>
    <property type="project" value="InterPro"/>
</dbReference>
<dbReference type="SMART" id="SM00175">
    <property type="entry name" value="RAB"/>
    <property type="match status" value="1"/>
</dbReference>
<dbReference type="PROSITE" id="PS51420">
    <property type="entry name" value="RHO"/>
    <property type="match status" value="1"/>
</dbReference>
<keyword evidence="1" id="KW-0547">Nucleotide-binding</keyword>
<dbReference type="GO" id="GO:0005525">
    <property type="term" value="F:GTP binding"/>
    <property type="evidence" value="ECO:0007669"/>
    <property type="project" value="UniProtKB-KW"/>
</dbReference>
<dbReference type="InterPro" id="IPR005225">
    <property type="entry name" value="Small_GTP-bd"/>
</dbReference>